<evidence type="ECO:0000259" key="12">
    <source>
        <dbReference type="Pfam" id="PF22599"/>
    </source>
</evidence>
<dbReference type="InterPro" id="IPR022646">
    <property type="entry name" value="SecD/SecF_CS"/>
</dbReference>
<dbReference type="STRING" id="1280948.HY36_08445"/>
<keyword evidence="6 9" id="KW-1133">Transmembrane helix</keyword>
<keyword evidence="4 9" id="KW-0812">Transmembrane</keyword>
<comment type="caution">
    <text evidence="14">The sequence shown here is derived from an EMBL/GenBank/DDBJ whole genome shotgun (WGS) entry which is preliminary data.</text>
</comment>
<evidence type="ECO:0000259" key="11">
    <source>
        <dbReference type="Pfam" id="PF21760"/>
    </source>
</evidence>
<keyword evidence="8 9" id="KW-0472">Membrane</keyword>
<dbReference type="GO" id="GO:0015450">
    <property type="term" value="F:protein-transporting ATPase activity"/>
    <property type="evidence" value="ECO:0007669"/>
    <property type="project" value="InterPro"/>
</dbReference>
<keyword evidence="7 9" id="KW-0811">Translocation</keyword>
<organism evidence="14 15">
    <name type="scientific">Hyphomonas atlantica</name>
    <dbReference type="NCBI Taxonomy" id="1280948"/>
    <lineage>
        <taxon>Bacteria</taxon>
        <taxon>Pseudomonadati</taxon>
        <taxon>Pseudomonadota</taxon>
        <taxon>Alphaproteobacteria</taxon>
        <taxon>Hyphomonadales</taxon>
        <taxon>Hyphomonadaceae</taxon>
        <taxon>Hyphomonas</taxon>
    </lineage>
</organism>
<evidence type="ECO:0000256" key="3">
    <source>
        <dbReference type="ARBA" id="ARBA00022475"/>
    </source>
</evidence>
<dbReference type="InterPro" id="IPR048631">
    <property type="entry name" value="SecD_1st"/>
</dbReference>
<comment type="caution">
    <text evidence="9">Lacks conserved residue(s) required for the propagation of feature annotation.</text>
</comment>
<feature type="transmembrane region" description="Helical" evidence="9">
    <location>
        <begin position="469"/>
        <end position="491"/>
    </location>
</feature>
<dbReference type="Gene3D" id="3.30.1360.200">
    <property type="match status" value="1"/>
</dbReference>
<evidence type="ECO:0000313" key="14">
    <source>
        <dbReference type="EMBL" id="KCZ59295.1"/>
    </source>
</evidence>
<sequence>MLQFPPWKVALVLLTLAWGVVMALPNVANMDNAPGFMPKKGVNLGLDLQGGVYLMMEINPDEVIANRLEVFAGDVRSALSNVAPSERIGHLPEISGRQLEIKLTRPDAEGNFPMDEALSRIRKLNSNVEGAIGGAKTYEIEALGTDRILVTVPAASEEALMKDALGKTMTIVRRRVDPDGVSEIAITPQGNDRIILEAPGEPDPQRLKDLLSRDGKMTFNLVDNSPSAITSAQAGVPRAGYRLLEGPTTGPLLVRNIPEVTGADIANAAQGFDEGNRPQINFRLNSNGARKFYDTTRNNSGKLFAIVLDDVIMSAPRINEPIPGGNVRITGDFTQEEAQDLAAIIEAGEMPAKVQFLDQRTVSATLGHDSIRAGTRASMIGLALVAIFMIIAYGLMGGFAVGSLAANIVLILGALSGLGATLTLPGIAGIILTIGMAVDANVLVFERIREEQRNGRSPLTAVQAGYERAFSTILDANVTTLIAAIILYLLGSGPVKGFAVTLAIGIVTSVFTAFVVTRWFTVMWLKTFRPKKLAV</sequence>
<reference evidence="14 15" key="1">
    <citation type="journal article" date="2014" name="Antonie Van Leeuwenhoek">
        <title>Hyphomonas beringensis sp. nov. and Hyphomonas chukchiensis sp. nov., isolated from surface seawater of the Bering Sea and Chukchi Sea.</title>
        <authorList>
            <person name="Li C."/>
            <person name="Lai Q."/>
            <person name="Li G."/>
            <person name="Dong C."/>
            <person name="Wang J."/>
            <person name="Liao Y."/>
            <person name="Shao Z."/>
        </authorList>
    </citation>
    <scope>NUCLEOTIDE SEQUENCE [LARGE SCALE GENOMIC DNA]</scope>
    <source>
        <strain evidence="14 15">22II1-22F38</strain>
    </source>
</reference>
<dbReference type="GO" id="GO:0006605">
    <property type="term" value="P:protein targeting"/>
    <property type="evidence" value="ECO:0007669"/>
    <property type="project" value="UniProtKB-UniRule"/>
</dbReference>
<dbReference type="GO" id="GO:0065002">
    <property type="term" value="P:intracellular protein transmembrane transport"/>
    <property type="evidence" value="ECO:0007669"/>
    <property type="project" value="UniProtKB-UniRule"/>
</dbReference>
<keyword evidence="3 9" id="KW-1003">Cell membrane</keyword>
<evidence type="ECO:0000259" key="10">
    <source>
        <dbReference type="Pfam" id="PF03176"/>
    </source>
</evidence>
<feature type="transmembrane region" description="Helical" evidence="9">
    <location>
        <begin position="403"/>
        <end position="421"/>
    </location>
</feature>
<dbReference type="InterPro" id="IPR004869">
    <property type="entry name" value="MMPL_dom"/>
</dbReference>
<gene>
    <name evidence="9 13" type="primary">secD</name>
    <name evidence="13" type="ORF">DCG65_08295</name>
    <name evidence="14" type="ORF">HY36_08445</name>
</gene>
<dbReference type="InterPro" id="IPR001036">
    <property type="entry name" value="Acrflvin-R"/>
</dbReference>
<name>A0A059DZ50_9PROT</name>
<feature type="domain" description="Protein translocase subunit SecDF P1" evidence="11">
    <location>
        <begin position="167"/>
        <end position="223"/>
    </location>
</feature>
<dbReference type="InterPro" id="IPR005791">
    <property type="entry name" value="SecD"/>
</dbReference>
<dbReference type="EMBL" id="AWFH01000045">
    <property type="protein sequence ID" value="KCZ59295.1"/>
    <property type="molecule type" value="Genomic_DNA"/>
</dbReference>
<dbReference type="Pfam" id="PF03176">
    <property type="entry name" value="MMPL"/>
    <property type="match status" value="1"/>
</dbReference>
<evidence type="ECO:0000256" key="4">
    <source>
        <dbReference type="ARBA" id="ARBA00022692"/>
    </source>
</evidence>
<proteinExistence type="inferred from homology"/>
<dbReference type="Pfam" id="PF21760">
    <property type="entry name" value="SecD_1st"/>
    <property type="match status" value="1"/>
</dbReference>
<dbReference type="Pfam" id="PF22599">
    <property type="entry name" value="SecDF_P1_head"/>
    <property type="match status" value="1"/>
</dbReference>
<protein>
    <recommendedName>
        <fullName evidence="9">Protein translocase subunit SecD</fullName>
    </recommendedName>
</protein>
<dbReference type="RefSeq" id="WP_035553934.1">
    <property type="nucleotide sequence ID" value="NZ_AWFH01000045.1"/>
</dbReference>
<dbReference type="InterPro" id="IPR054384">
    <property type="entry name" value="SecDF_P1_head"/>
</dbReference>
<dbReference type="PANTHER" id="PTHR30081">
    <property type="entry name" value="PROTEIN-EXPORT MEMBRANE PROTEIN SEC"/>
    <property type="match status" value="1"/>
</dbReference>
<evidence type="ECO:0000313" key="16">
    <source>
        <dbReference type="Proteomes" id="UP000259173"/>
    </source>
</evidence>
<dbReference type="GO" id="GO:0043952">
    <property type="term" value="P:protein transport by the Sec complex"/>
    <property type="evidence" value="ECO:0007669"/>
    <property type="project" value="UniProtKB-UniRule"/>
</dbReference>
<keyword evidence="15" id="KW-1185">Reference proteome</keyword>
<feature type="transmembrane region" description="Helical" evidence="9">
    <location>
        <begin position="497"/>
        <end position="521"/>
    </location>
</feature>
<dbReference type="eggNOG" id="COG0342">
    <property type="taxonomic scope" value="Bacteria"/>
</dbReference>
<feature type="domain" description="Membrane transport protein MMPL" evidence="10">
    <location>
        <begin position="375"/>
        <end position="514"/>
    </location>
</feature>
<evidence type="ECO:0000313" key="15">
    <source>
        <dbReference type="Proteomes" id="UP000024547"/>
    </source>
</evidence>
<keyword evidence="5 9" id="KW-0653">Protein transport</keyword>
<dbReference type="EMBL" id="DMBR01000251">
    <property type="protein sequence ID" value="HAE94547.1"/>
    <property type="molecule type" value="Genomic_DNA"/>
</dbReference>
<reference evidence="13 16" key="2">
    <citation type="journal article" date="2018" name="Nat. Biotechnol.">
        <title>A standardized bacterial taxonomy based on genome phylogeny substantially revises the tree of life.</title>
        <authorList>
            <person name="Parks D.H."/>
            <person name="Chuvochina M."/>
            <person name="Waite D.W."/>
            <person name="Rinke C."/>
            <person name="Skarshewski A."/>
            <person name="Chaumeil P.A."/>
            <person name="Hugenholtz P."/>
        </authorList>
    </citation>
    <scope>NUCLEOTIDE SEQUENCE [LARGE SCALE GENOMIC DNA]</scope>
    <source>
        <strain evidence="13">UBA8557</strain>
    </source>
</reference>
<dbReference type="SUPFAM" id="SSF82866">
    <property type="entry name" value="Multidrug efflux transporter AcrB transmembrane domain"/>
    <property type="match status" value="1"/>
</dbReference>
<evidence type="ECO:0000256" key="8">
    <source>
        <dbReference type="ARBA" id="ARBA00023136"/>
    </source>
</evidence>
<dbReference type="GeneID" id="92500618"/>
<evidence type="ECO:0000256" key="6">
    <source>
        <dbReference type="ARBA" id="ARBA00022989"/>
    </source>
</evidence>
<evidence type="ECO:0000256" key="1">
    <source>
        <dbReference type="ARBA" id="ARBA00004651"/>
    </source>
</evidence>
<dbReference type="PRINTS" id="PR00702">
    <property type="entry name" value="ACRIFLAVINRP"/>
</dbReference>
<dbReference type="Pfam" id="PF07549">
    <property type="entry name" value="Sec_GG"/>
    <property type="match status" value="1"/>
</dbReference>
<dbReference type="Gene3D" id="1.20.1640.10">
    <property type="entry name" value="Multidrug efflux transporter AcrB transmembrane domain"/>
    <property type="match status" value="1"/>
</dbReference>
<dbReference type="FunFam" id="1.20.1640.10:FF:000004">
    <property type="entry name" value="Protein translocase subunit SecD"/>
    <property type="match status" value="1"/>
</dbReference>
<evidence type="ECO:0000256" key="2">
    <source>
        <dbReference type="ARBA" id="ARBA00022448"/>
    </source>
</evidence>
<dbReference type="NCBIfam" id="TIGR00916">
    <property type="entry name" value="2A0604s01"/>
    <property type="match status" value="1"/>
</dbReference>
<dbReference type="HAMAP" id="MF_01463_B">
    <property type="entry name" value="SecD_B"/>
    <property type="match status" value="1"/>
</dbReference>
<evidence type="ECO:0000256" key="5">
    <source>
        <dbReference type="ARBA" id="ARBA00022927"/>
    </source>
</evidence>
<keyword evidence="2 9" id="KW-0813">Transport</keyword>
<dbReference type="Proteomes" id="UP000024547">
    <property type="component" value="Unassembled WGS sequence"/>
</dbReference>
<comment type="subcellular location">
    <subcellularLocation>
        <location evidence="1 9">Cell membrane</location>
        <topology evidence="1 9">Multi-pass membrane protein</topology>
    </subcellularLocation>
</comment>
<evidence type="ECO:0000256" key="7">
    <source>
        <dbReference type="ARBA" id="ARBA00023010"/>
    </source>
</evidence>
<dbReference type="PATRIC" id="fig|1280948.3.peg.2804"/>
<feature type="domain" description="SecDF P1 head subdomain" evidence="12">
    <location>
        <begin position="249"/>
        <end position="352"/>
    </location>
</feature>
<evidence type="ECO:0000313" key="13">
    <source>
        <dbReference type="EMBL" id="HAE94547.1"/>
    </source>
</evidence>
<dbReference type="GO" id="GO:0005886">
    <property type="term" value="C:plasma membrane"/>
    <property type="evidence" value="ECO:0007669"/>
    <property type="project" value="UniProtKB-SubCell"/>
</dbReference>
<dbReference type="AlphaFoldDB" id="A0A059DZ50"/>
<feature type="transmembrane region" description="Helical" evidence="9">
    <location>
        <begin position="377"/>
        <end position="396"/>
    </location>
</feature>
<evidence type="ECO:0000256" key="9">
    <source>
        <dbReference type="HAMAP-Rule" id="MF_01463"/>
    </source>
</evidence>
<comment type="similarity">
    <text evidence="9">Belongs to the SecD/SecF family. SecD subfamily.</text>
</comment>
<dbReference type="OrthoDB" id="9805019at2"/>
<comment type="function">
    <text evidence="9">Part of the Sec protein translocase complex. Interacts with the SecYEG preprotein conducting channel. SecDF uses the proton motive force (PMF) to complete protein translocation after the ATP-dependent function of SecA.</text>
</comment>
<dbReference type="InterPro" id="IPR022813">
    <property type="entry name" value="SecD/SecF_arch_bac"/>
</dbReference>
<dbReference type="NCBIfam" id="TIGR01129">
    <property type="entry name" value="secD"/>
    <property type="match status" value="1"/>
</dbReference>
<accession>A0A059DZ50</accession>
<comment type="subunit">
    <text evidence="9">Forms a complex with SecF. Part of the essential Sec protein translocation apparatus which comprises SecA, SecYEG and auxiliary proteins SecDF-YajC and YidC.</text>
</comment>
<dbReference type="InterPro" id="IPR055344">
    <property type="entry name" value="SecD_SecF_C_bact"/>
</dbReference>
<dbReference type="Proteomes" id="UP000259173">
    <property type="component" value="Unassembled WGS sequence"/>
</dbReference>
<dbReference type="Gene3D" id="3.30.70.3400">
    <property type="match status" value="1"/>
</dbReference>
<dbReference type="PANTHER" id="PTHR30081:SF1">
    <property type="entry name" value="PROTEIN TRANSLOCASE SUBUNIT SECD"/>
    <property type="match status" value="1"/>
</dbReference>